<gene>
    <name evidence="9" type="ORF">DSTB1V02_LOCUS9786</name>
</gene>
<sequence length="662" mass="72823">MTSRKDPAEEGEKGTELPAIVLVAGSERRITQIARRSGQTSPPPHVHEMLTKHSRSLCSRQYPTCRQEQHRLGAYKAIATRHKSVIPSFLRGSIGSRSSKSVVDSSLMEPTHARSDPEAGRHLESENAETSIGIPAELSDEDVEKDDEEPKKPLPPWKRHLISIGKFFGILVCLYFFICSLDLLASSFRLLGGRAAGEIFKQDVLQNPVVGVVIGILATVLVQSSSTSTSIVVSMVTSGIMEVRQAIPIIMGANIGTSVTNTVVSFGQVANREEFERAFAGATVHDMFNWLTVIVLLPIELITRYLETLSDLMTKQIHASRDSDIKMLSVLTEPFTERIVQLDPNVLNGWAGIPEYQEYATVNTLLKSCNFEKCGYLFEGAALADSGIGAILLVISLILMIGCLLILVKILNSILQGSIATAVRKYVNSEVPHAPFLAGYIAIAVGAFVTFIVQSSSVFTSTLTPLVGLGVVSLDRMYPLTLGSNIGTTSTAILAALASDSRTLKYALQAAFCHLLFNLSGILLFYVIPFMRFPIPLAKLLGRTTAKYRWFAIFYLIVMFILVPAFVFGLSLAGSYVLMGIGIPLLIVIFVVSLINLIQAKKPHILPPKLQNWDFLPIYLHSFQPYDDMFMRIPCCHKCRKAKEESEKVPEKMPPSSHVEHE</sequence>
<dbReference type="Proteomes" id="UP000677054">
    <property type="component" value="Unassembled WGS sequence"/>
</dbReference>
<evidence type="ECO:0000256" key="7">
    <source>
        <dbReference type="SAM" id="MobiDB-lite"/>
    </source>
</evidence>
<proteinExistence type="inferred from homology"/>
<dbReference type="EMBL" id="LR902122">
    <property type="protein sequence ID" value="CAD7250002.1"/>
    <property type="molecule type" value="Genomic_DNA"/>
</dbReference>
<evidence type="ECO:0000256" key="4">
    <source>
        <dbReference type="ARBA" id="ARBA00022692"/>
    </source>
</evidence>
<reference evidence="9" key="1">
    <citation type="submission" date="2020-11" db="EMBL/GenBank/DDBJ databases">
        <authorList>
            <person name="Tran Van P."/>
        </authorList>
    </citation>
    <scope>NUCLEOTIDE SEQUENCE</scope>
</reference>
<dbReference type="GO" id="GO:0044341">
    <property type="term" value="P:sodium-dependent phosphate transport"/>
    <property type="evidence" value="ECO:0007669"/>
    <property type="project" value="InterPro"/>
</dbReference>
<dbReference type="NCBIfam" id="NF037997">
    <property type="entry name" value="Na_Pi_symport"/>
    <property type="match status" value="1"/>
</dbReference>
<keyword evidence="3" id="KW-1003">Cell membrane</keyword>
<evidence type="ECO:0000256" key="1">
    <source>
        <dbReference type="ARBA" id="ARBA00004424"/>
    </source>
</evidence>
<keyword evidence="10" id="KW-1185">Reference proteome</keyword>
<feature type="transmembrane region" description="Helical" evidence="8">
    <location>
        <begin position="204"/>
        <end position="222"/>
    </location>
</feature>
<organism evidence="9">
    <name type="scientific">Darwinula stevensoni</name>
    <dbReference type="NCBI Taxonomy" id="69355"/>
    <lineage>
        <taxon>Eukaryota</taxon>
        <taxon>Metazoa</taxon>
        <taxon>Ecdysozoa</taxon>
        <taxon>Arthropoda</taxon>
        <taxon>Crustacea</taxon>
        <taxon>Oligostraca</taxon>
        <taxon>Ostracoda</taxon>
        <taxon>Podocopa</taxon>
        <taxon>Podocopida</taxon>
        <taxon>Darwinulocopina</taxon>
        <taxon>Darwinuloidea</taxon>
        <taxon>Darwinulidae</taxon>
        <taxon>Darwinula</taxon>
    </lineage>
</organism>
<dbReference type="PANTHER" id="PTHR10010">
    <property type="entry name" value="SOLUTE CARRIER FAMILY 34 SODIUM PHOSPHATE , MEMBER 2-RELATED"/>
    <property type="match status" value="1"/>
</dbReference>
<dbReference type="AlphaFoldDB" id="A0A7R9FPD6"/>
<evidence type="ECO:0000313" key="10">
    <source>
        <dbReference type="Proteomes" id="UP000677054"/>
    </source>
</evidence>
<evidence type="ECO:0000256" key="3">
    <source>
        <dbReference type="ARBA" id="ARBA00022475"/>
    </source>
</evidence>
<protein>
    <submittedName>
        <fullName evidence="9">Uncharacterized protein</fullName>
    </submittedName>
</protein>
<feature type="transmembrane region" description="Helical" evidence="8">
    <location>
        <begin position="506"/>
        <end position="528"/>
    </location>
</feature>
<dbReference type="GO" id="GO:0005436">
    <property type="term" value="F:sodium:phosphate symporter activity"/>
    <property type="evidence" value="ECO:0007669"/>
    <property type="project" value="InterPro"/>
</dbReference>
<evidence type="ECO:0000256" key="2">
    <source>
        <dbReference type="ARBA" id="ARBA00005808"/>
    </source>
</evidence>
<dbReference type="OrthoDB" id="76259at2759"/>
<name>A0A7R9FPD6_9CRUS</name>
<feature type="region of interest" description="Disordered" evidence="7">
    <location>
        <begin position="643"/>
        <end position="662"/>
    </location>
</feature>
<evidence type="ECO:0000256" key="5">
    <source>
        <dbReference type="ARBA" id="ARBA00022989"/>
    </source>
</evidence>
<keyword evidence="6 8" id="KW-0472">Membrane</keyword>
<feature type="transmembrane region" description="Helical" evidence="8">
    <location>
        <begin position="576"/>
        <end position="598"/>
    </location>
</feature>
<feature type="compositionally biased region" description="Basic and acidic residues" evidence="7">
    <location>
        <begin position="111"/>
        <end position="125"/>
    </location>
</feature>
<feature type="transmembrane region" description="Helical" evidence="8">
    <location>
        <begin position="548"/>
        <end position="570"/>
    </location>
</feature>
<feature type="transmembrane region" description="Helical" evidence="8">
    <location>
        <begin position="287"/>
        <end position="306"/>
    </location>
</feature>
<accession>A0A7R9FPD6</accession>
<feature type="region of interest" description="Disordered" evidence="7">
    <location>
        <begin position="96"/>
        <end position="154"/>
    </location>
</feature>
<evidence type="ECO:0000256" key="8">
    <source>
        <dbReference type="SAM" id="Phobius"/>
    </source>
</evidence>
<evidence type="ECO:0000313" key="9">
    <source>
        <dbReference type="EMBL" id="CAD7250002.1"/>
    </source>
</evidence>
<keyword evidence="5 8" id="KW-1133">Transmembrane helix</keyword>
<feature type="compositionally biased region" description="Acidic residues" evidence="7">
    <location>
        <begin position="138"/>
        <end position="147"/>
    </location>
</feature>
<dbReference type="GO" id="GO:0016324">
    <property type="term" value="C:apical plasma membrane"/>
    <property type="evidence" value="ECO:0007669"/>
    <property type="project" value="UniProtKB-SubCell"/>
</dbReference>
<feature type="compositionally biased region" description="Low complexity" evidence="7">
    <location>
        <begin position="96"/>
        <end position="106"/>
    </location>
</feature>
<dbReference type="NCBIfam" id="TIGR01013">
    <property type="entry name" value="2a58"/>
    <property type="match status" value="1"/>
</dbReference>
<feature type="transmembrane region" description="Helical" evidence="8">
    <location>
        <begin position="161"/>
        <end position="184"/>
    </location>
</feature>
<dbReference type="PANTHER" id="PTHR10010:SF46">
    <property type="entry name" value="SODIUM-DEPENDENT PHOSPHATE TRANSPORT PROTEIN 2B"/>
    <property type="match status" value="1"/>
</dbReference>
<dbReference type="Pfam" id="PF02690">
    <property type="entry name" value="Na_Pi_cotrans"/>
    <property type="match status" value="2"/>
</dbReference>
<dbReference type="InterPro" id="IPR003841">
    <property type="entry name" value="Na/Pi_transpt"/>
</dbReference>
<feature type="transmembrane region" description="Helical" evidence="8">
    <location>
        <begin position="387"/>
        <end position="408"/>
    </location>
</feature>
<evidence type="ECO:0000256" key="6">
    <source>
        <dbReference type="ARBA" id="ARBA00023136"/>
    </source>
</evidence>
<keyword evidence="4 8" id="KW-0812">Transmembrane</keyword>
<comment type="similarity">
    <text evidence="2">Belongs to the SLC34A transporter family.</text>
</comment>
<feature type="transmembrane region" description="Helical" evidence="8">
    <location>
        <begin position="434"/>
        <end position="453"/>
    </location>
</feature>
<dbReference type="EMBL" id="CAJPEV010002605">
    <property type="protein sequence ID" value="CAG0897456.1"/>
    <property type="molecule type" value="Genomic_DNA"/>
</dbReference>
<comment type="subcellular location">
    <subcellularLocation>
        <location evidence="1">Apical cell membrane</location>
        <topology evidence="1">Multi-pass membrane protein</topology>
    </subcellularLocation>
</comment>